<accession>A0A2T6K997</accession>
<keyword evidence="2" id="KW-0229">DNA integration</keyword>
<dbReference type="Gene3D" id="3.30.160.390">
    <property type="entry name" value="Integrase, DNA-binding domain"/>
    <property type="match status" value="1"/>
</dbReference>
<dbReference type="PANTHER" id="PTHR30629">
    <property type="entry name" value="PROPHAGE INTEGRASE"/>
    <property type="match status" value="1"/>
</dbReference>
<dbReference type="SUPFAM" id="SSF56349">
    <property type="entry name" value="DNA breaking-rejoining enzymes"/>
    <property type="match status" value="1"/>
</dbReference>
<dbReference type="InterPro" id="IPR013762">
    <property type="entry name" value="Integrase-like_cat_sf"/>
</dbReference>
<feature type="domain" description="Tyr recombinase" evidence="6">
    <location>
        <begin position="198"/>
        <end position="373"/>
    </location>
</feature>
<evidence type="ECO:0000259" key="6">
    <source>
        <dbReference type="PROSITE" id="PS51898"/>
    </source>
</evidence>
<dbReference type="EMBL" id="QBUD01000014">
    <property type="protein sequence ID" value="PUB11327.1"/>
    <property type="molecule type" value="Genomic_DNA"/>
</dbReference>
<gene>
    <name evidence="8" type="ORF">C8N45_114102</name>
</gene>
<dbReference type="CDD" id="cd00801">
    <property type="entry name" value="INT_P4_C"/>
    <property type="match status" value="1"/>
</dbReference>
<dbReference type="Pfam" id="PF13356">
    <property type="entry name" value="Arm-DNA-bind_3"/>
    <property type="match status" value="1"/>
</dbReference>
<dbReference type="InterPro" id="IPR025166">
    <property type="entry name" value="Integrase_DNA_bind_dom"/>
</dbReference>
<dbReference type="Gene3D" id="1.10.443.10">
    <property type="entry name" value="Intergrase catalytic core"/>
    <property type="match status" value="1"/>
</dbReference>
<dbReference type="GO" id="GO:0015074">
    <property type="term" value="P:DNA integration"/>
    <property type="evidence" value="ECO:0007669"/>
    <property type="project" value="UniProtKB-KW"/>
</dbReference>
<dbReference type="GO" id="GO:0003677">
    <property type="term" value="F:DNA binding"/>
    <property type="evidence" value="ECO:0007669"/>
    <property type="project" value="UniProtKB-UniRule"/>
</dbReference>
<dbReference type="PROSITE" id="PS51898">
    <property type="entry name" value="TYR_RECOMBINASE"/>
    <property type="match status" value="1"/>
</dbReference>
<organism evidence="8 9">
    <name type="scientific">Yoonia sediminilitoris</name>
    <dbReference type="NCBI Taxonomy" id="1286148"/>
    <lineage>
        <taxon>Bacteria</taxon>
        <taxon>Pseudomonadati</taxon>
        <taxon>Pseudomonadota</taxon>
        <taxon>Alphaproteobacteria</taxon>
        <taxon>Rhodobacterales</taxon>
        <taxon>Paracoccaceae</taxon>
        <taxon>Yoonia</taxon>
    </lineage>
</organism>
<dbReference type="Pfam" id="PF22022">
    <property type="entry name" value="Phage_int_M"/>
    <property type="match status" value="1"/>
</dbReference>
<evidence type="ECO:0000313" key="9">
    <source>
        <dbReference type="Proteomes" id="UP000244523"/>
    </source>
</evidence>
<dbReference type="InterPro" id="IPR038488">
    <property type="entry name" value="Integrase_DNA-bd_sf"/>
</dbReference>
<dbReference type="GO" id="GO:0006310">
    <property type="term" value="P:DNA recombination"/>
    <property type="evidence" value="ECO:0007669"/>
    <property type="project" value="UniProtKB-KW"/>
</dbReference>
<protein>
    <submittedName>
        <fullName evidence="8">Integrase</fullName>
    </submittedName>
</protein>
<comment type="caution">
    <text evidence="8">The sequence shown here is derived from an EMBL/GenBank/DDBJ whole genome shotgun (WGS) entry which is preliminary data.</text>
</comment>
<dbReference type="InterPro" id="IPR044068">
    <property type="entry name" value="CB"/>
</dbReference>
<comment type="similarity">
    <text evidence="1">Belongs to the 'phage' integrase family.</text>
</comment>
<dbReference type="Pfam" id="PF00589">
    <property type="entry name" value="Phage_integrase"/>
    <property type="match status" value="1"/>
</dbReference>
<dbReference type="InterPro" id="IPR050808">
    <property type="entry name" value="Phage_Integrase"/>
</dbReference>
<reference evidence="8 9" key="1">
    <citation type="submission" date="2018-04" db="EMBL/GenBank/DDBJ databases">
        <title>Genomic Encyclopedia of Archaeal and Bacterial Type Strains, Phase II (KMG-II): from individual species to whole genera.</title>
        <authorList>
            <person name="Goeker M."/>
        </authorList>
    </citation>
    <scope>NUCLEOTIDE SEQUENCE [LARGE SCALE GENOMIC DNA]</scope>
    <source>
        <strain evidence="8 9">DSM 29955</strain>
    </source>
</reference>
<evidence type="ECO:0000256" key="4">
    <source>
        <dbReference type="ARBA" id="ARBA00023172"/>
    </source>
</evidence>
<keyword evidence="3 5" id="KW-0238">DNA-binding</keyword>
<dbReference type="InterPro" id="IPR011010">
    <property type="entry name" value="DNA_brk_join_enz"/>
</dbReference>
<evidence type="ECO:0000256" key="3">
    <source>
        <dbReference type="ARBA" id="ARBA00023125"/>
    </source>
</evidence>
<proteinExistence type="inferred from homology"/>
<keyword evidence="9" id="KW-1185">Reference proteome</keyword>
<evidence type="ECO:0000313" key="8">
    <source>
        <dbReference type="EMBL" id="PUB11327.1"/>
    </source>
</evidence>
<name>A0A2T6K997_9RHOB</name>
<dbReference type="InterPro" id="IPR053876">
    <property type="entry name" value="Phage_int_M"/>
</dbReference>
<sequence>MPQARLNALRVRNVSEPGKYYDENGLFLRVEKSGSKRWVQRLTIKGRQREVGLGSASLVSLSDARAKAYENRQLARSGADPLAEKAQQRSVPTFEAAAREVHRIHSPTWKNKKHAAQFITTLETYTFPKMGSMSVSDITAADVLAALLPIWTTKQETARRVKQRIGTVMKWAVAQGFRQDDPSAAIQSALPKVRARPKHRKALPYADVAECVETVVASGAGKTTKLALEFLILTAARSGEVRLATWSEIDFDKGEWCVPADRMKAGVDHRVPLSLRAVAILNEARAYADGSDLVFPGSREGKPMSDMTLSKLVKSLGYDVDVHGFRTSFRTWAQEQTSFPHDVVEKALAHTIKNKSVAAYARSDLFEKRHELMNAWARYIDHHLRPVTKLEVVR</sequence>
<dbReference type="Proteomes" id="UP000244523">
    <property type="component" value="Unassembled WGS sequence"/>
</dbReference>
<evidence type="ECO:0000256" key="2">
    <source>
        <dbReference type="ARBA" id="ARBA00022908"/>
    </source>
</evidence>
<keyword evidence="4" id="KW-0233">DNA recombination</keyword>
<dbReference type="InterPro" id="IPR010998">
    <property type="entry name" value="Integrase_recombinase_N"/>
</dbReference>
<dbReference type="Gene3D" id="1.10.150.130">
    <property type="match status" value="1"/>
</dbReference>
<dbReference type="AlphaFoldDB" id="A0A2T6K997"/>
<dbReference type="PANTHER" id="PTHR30629:SF2">
    <property type="entry name" value="PROPHAGE INTEGRASE INTS-RELATED"/>
    <property type="match status" value="1"/>
</dbReference>
<feature type="domain" description="Core-binding (CB)" evidence="7">
    <location>
        <begin position="92"/>
        <end position="173"/>
    </location>
</feature>
<dbReference type="OrthoDB" id="9795573at2"/>
<dbReference type="PROSITE" id="PS51900">
    <property type="entry name" value="CB"/>
    <property type="match status" value="1"/>
</dbReference>
<evidence type="ECO:0000256" key="5">
    <source>
        <dbReference type="PROSITE-ProRule" id="PRU01248"/>
    </source>
</evidence>
<dbReference type="InterPro" id="IPR002104">
    <property type="entry name" value="Integrase_catalytic"/>
</dbReference>
<dbReference type="RefSeq" id="WP_108388019.1">
    <property type="nucleotide sequence ID" value="NZ_QBUD01000014.1"/>
</dbReference>
<evidence type="ECO:0000259" key="7">
    <source>
        <dbReference type="PROSITE" id="PS51900"/>
    </source>
</evidence>
<evidence type="ECO:0000256" key="1">
    <source>
        <dbReference type="ARBA" id="ARBA00008857"/>
    </source>
</evidence>